<comment type="caution">
    <text evidence="1">The sequence shown here is derived from an EMBL/GenBank/DDBJ whole genome shotgun (WGS) entry which is preliminary data.</text>
</comment>
<accession>A0A016WQ56</accession>
<evidence type="ECO:0000313" key="2">
    <source>
        <dbReference type="Proteomes" id="UP000024635"/>
    </source>
</evidence>
<dbReference type="AlphaFoldDB" id="A0A016WQ56"/>
<keyword evidence="2" id="KW-1185">Reference proteome</keyword>
<dbReference type="EMBL" id="JARK01000158">
    <property type="protein sequence ID" value="EYC41726.1"/>
    <property type="molecule type" value="Genomic_DNA"/>
</dbReference>
<dbReference type="Proteomes" id="UP000024635">
    <property type="component" value="Unassembled WGS sequence"/>
</dbReference>
<name>A0A016WQ56_9BILA</name>
<protein>
    <submittedName>
        <fullName evidence="1">Uncharacterized protein</fullName>
    </submittedName>
</protein>
<evidence type="ECO:0000313" key="1">
    <source>
        <dbReference type="EMBL" id="EYC41726.1"/>
    </source>
</evidence>
<gene>
    <name evidence="1" type="primary">Acey_s0558.g3409</name>
    <name evidence="1" type="ORF">Y032_0558g3409</name>
</gene>
<organism evidence="1 2">
    <name type="scientific">Ancylostoma ceylanicum</name>
    <dbReference type="NCBI Taxonomy" id="53326"/>
    <lineage>
        <taxon>Eukaryota</taxon>
        <taxon>Metazoa</taxon>
        <taxon>Ecdysozoa</taxon>
        <taxon>Nematoda</taxon>
        <taxon>Chromadorea</taxon>
        <taxon>Rhabditida</taxon>
        <taxon>Rhabditina</taxon>
        <taxon>Rhabditomorpha</taxon>
        <taxon>Strongyloidea</taxon>
        <taxon>Ancylostomatidae</taxon>
        <taxon>Ancylostomatinae</taxon>
        <taxon>Ancylostoma</taxon>
    </lineage>
</organism>
<reference evidence="2" key="1">
    <citation type="journal article" date="2015" name="Nat. Genet.">
        <title>The genome and transcriptome of the zoonotic hookworm Ancylostoma ceylanicum identify infection-specific gene families.</title>
        <authorList>
            <person name="Schwarz E.M."/>
            <person name="Hu Y."/>
            <person name="Antoshechkin I."/>
            <person name="Miller M.M."/>
            <person name="Sternberg P.W."/>
            <person name="Aroian R.V."/>
        </authorList>
    </citation>
    <scope>NUCLEOTIDE SEQUENCE</scope>
    <source>
        <strain evidence="2">HY135</strain>
    </source>
</reference>
<sequence length="79" mass="8880">MHGCEAEPEPYPFIHADEVTSKVCRSWHSSLVRPTTCHTKGEEIIARSRRDGADAQSVYLSEKDCKAREMAEEQGSQSK</sequence>
<proteinExistence type="predicted"/>